<dbReference type="PROSITE" id="PS50088">
    <property type="entry name" value="ANK_REPEAT"/>
    <property type="match status" value="1"/>
</dbReference>
<evidence type="ECO:0000256" key="1">
    <source>
        <dbReference type="PROSITE-ProRule" id="PRU00023"/>
    </source>
</evidence>
<dbReference type="VEuPathDB" id="FungiDB:ASPWEDRAFT_450226"/>
<dbReference type="SUPFAM" id="SSF48403">
    <property type="entry name" value="Ankyrin repeat"/>
    <property type="match status" value="1"/>
</dbReference>
<dbReference type="Gene3D" id="1.25.40.20">
    <property type="entry name" value="Ankyrin repeat-containing domain"/>
    <property type="match status" value="1"/>
</dbReference>
<dbReference type="EMBL" id="KV878211">
    <property type="protein sequence ID" value="OJJ37359.1"/>
    <property type="molecule type" value="Genomic_DNA"/>
</dbReference>
<dbReference type="Pfam" id="PF12796">
    <property type="entry name" value="Ank_2"/>
    <property type="match status" value="1"/>
</dbReference>
<protein>
    <submittedName>
        <fullName evidence="2">Uncharacterized protein</fullName>
    </submittedName>
</protein>
<dbReference type="RefSeq" id="XP_040691035.1">
    <property type="nucleotide sequence ID" value="XM_040836422.1"/>
</dbReference>
<feature type="repeat" description="ANK" evidence="1">
    <location>
        <begin position="79"/>
        <end position="111"/>
    </location>
</feature>
<name>A0A1L9RR01_ASPWE</name>
<dbReference type="InterPro" id="IPR036770">
    <property type="entry name" value="Ankyrin_rpt-contain_sf"/>
</dbReference>
<dbReference type="Proteomes" id="UP000184383">
    <property type="component" value="Unassembled WGS sequence"/>
</dbReference>
<dbReference type="InterPro" id="IPR002110">
    <property type="entry name" value="Ankyrin_rpt"/>
</dbReference>
<dbReference type="AlphaFoldDB" id="A0A1L9RR01"/>
<keyword evidence="3" id="KW-1185">Reference proteome</keyword>
<keyword evidence="1" id="KW-0040">ANK repeat</keyword>
<accession>A0A1L9RR01</accession>
<reference evidence="3" key="1">
    <citation type="journal article" date="2017" name="Genome Biol.">
        <title>Comparative genomics reveals high biological diversity and specific adaptations in the industrially and medically important fungal genus Aspergillus.</title>
        <authorList>
            <person name="de Vries R.P."/>
            <person name="Riley R."/>
            <person name="Wiebenga A."/>
            <person name="Aguilar-Osorio G."/>
            <person name="Amillis S."/>
            <person name="Uchima C.A."/>
            <person name="Anderluh G."/>
            <person name="Asadollahi M."/>
            <person name="Askin M."/>
            <person name="Barry K."/>
            <person name="Battaglia E."/>
            <person name="Bayram O."/>
            <person name="Benocci T."/>
            <person name="Braus-Stromeyer S.A."/>
            <person name="Caldana C."/>
            <person name="Canovas D."/>
            <person name="Cerqueira G.C."/>
            <person name="Chen F."/>
            <person name="Chen W."/>
            <person name="Choi C."/>
            <person name="Clum A."/>
            <person name="Dos Santos R.A."/>
            <person name="Damasio A.R."/>
            <person name="Diallinas G."/>
            <person name="Emri T."/>
            <person name="Fekete E."/>
            <person name="Flipphi M."/>
            <person name="Freyberg S."/>
            <person name="Gallo A."/>
            <person name="Gournas C."/>
            <person name="Habgood R."/>
            <person name="Hainaut M."/>
            <person name="Harispe M.L."/>
            <person name="Henrissat B."/>
            <person name="Hilden K.S."/>
            <person name="Hope R."/>
            <person name="Hossain A."/>
            <person name="Karabika E."/>
            <person name="Karaffa L."/>
            <person name="Karanyi Z."/>
            <person name="Krasevec N."/>
            <person name="Kuo A."/>
            <person name="Kusch H."/>
            <person name="LaButti K."/>
            <person name="Lagendijk E.L."/>
            <person name="Lapidus A."/>
            <person name="Levasseur A."/>
            <person name="Lindquist E."/>
            <person name="Lipzen A."/>
            <person name="Logrieco A.F."/>
            <person name="MacCabe A."/>
            <person name="Maekelae M.R."/>
            <person name="Malavazi I."/>
            <person name="Melin P."/>
            <person name="Meyer V."/>
            <person name="Mielnichuk N."/>
            <person name="Miskei M."/>
            <person name="Molnar A.P."/>
            <person name="Mule G."/>
            <person name="Ngan C.Y."/>
            <person name="Orejas M."/>
            <person name="Orosz E."/>
            <person name="Ouedraogo J.P."/>
            <person name="Overkamp K.M."/>
            <person name="Park H.-S."/>
            <person name="Perrone G."/>
            <person name="Piumi F."/>
            <person name="Punt P.J."/>
            <person name="Ram A.F."/>
            <person name="Ramon A."/>
            <person name="Rauscher S."/>
            <person name="Record E."/>
            <person name="Riano-Pachon D.M."/>
            <person name="Robert V."/>
            <person name="Roehrig J."/>
            <person name="Ruller R."/>
            <person name="Salamov A."/>
            <person name="Salih N.S."/>
            <person name="Samson R.A."/>
            <person name="Sandor E."/>
            <person name="Sanguinetti M."/>
            <person name="Schuetze T."/>
            <person name="Sepcic K."/>
            <person name="Shelest E."/>
            <person name="Sherlock G."/>
            <person name="Sophianopoulou V."/>
            <person name="Squina F.M."/>
            <person name="Sun H."/>
            <person name="Susca A."/>
            <person name="Todd R.B."/>
            <person name="Tsang A."/>
            <person name="Unkles S.E."/>
            <person name="van de Wiele N."/>
            <person name="van Rossen-Uffink D."/>
            <person name="Oliveira J.V."/>
            <person name="Vesth T.C."/>
            <person name="Visser J."/>
            <person name="Yu J.-H."/>
            <person name="Zhou M."/>
            <person name="Andersen M.R."/>
            <person name="Archer D.B."/>
            <person name="Baker S.E."/>
            <person name="Benoit I."/>
            <person name="Brakhage A.A."/>
            <person name="Braus G.H."/>
            <person name="Fischer R."/>
            <person name="Frisvad J.C."/>
            <person name="Goldman G.H."/>
            <person name="Houbraken J."/>
            <person name="Oakley B."/>
            <person name="Pocsi I."/>
            <person name="Scazzocchio C."/>
            <person name="Seiboth B."/>
            <person name="vanKuyk P.A."/>
            <person name="Wortman J."/>
            <person name="Dyer P.S."/>
            <person name="Grigoriev I.V."/>
        </authorList>
    </citation>
    <scope>NUCLEOTIDE SEQUENCE [LARGE SCALE GENOMIC DNA]</scope>
    <source>
        <strain evidence="3">DTO 134E9</strain>
    </source>
</reference>
<gene>
    <name evidence="2" type="ORF">ASPWEDRAFT_450226</name>
</gene>
<sequence>MASIPMYPIVLAGRHSTGLYIGSIPRWSRCYYPPRGWMSTRADVEGCRPLLLACNNRNTNIINILLDMPGGQADARSVHGASPLSAAARRVDRLFMKRLIQAGANPNRTDEEKNLSWDLFWKSLALRTKLELTIPESLDDGVCRLEMNKILRYLERVDIRRNSLQIFGDKAWF</sequence>
<organism evidence="2 3">
    <name type="scientific">Aspergillus wentii DTO 134E9</name>
    <dbReference type="NCBI Taxonomy" id="1073089"/>
    <lineage>
        <taxon>Eukaryota</taxon>
        <taxon>Fungi</taxon>
        <taxon>Dikarya</taxon>
        <taxon>Ascomycota</taxon>
        <taxon>Pezizomycotina</taxon>
        <taxon>Eurotiomycetes</taxon>
        <taxon>Eurotiomycetidae</taxon>
        <taxon>Eurotiales</taxon>
        <taxon>Aspergillaceae</taxon>
        <taxon>Aspergillus</taxon>
        <taxon>Aspergillus subgen. Cremei</taxon>
    </lineage>
</organism>
<dbReference type="GeneID" id="63752270"/>
<dbReference type="SMART" id="SM00248">
    <property type="entry name" value="ANK"/>
    <property type="match status" value="2"/>
</dbReference>
<dbReference type="PROSITE" id="PS50297">
    <property type="entry name" value="ANK_REP_REGION"/>
    <property type="match status" value="1"/>
</dbReference>
<evidence type="ECO:0000313" key="3">
    <source>
        <dbReference type="Proteomes" id="UP000184383"/>
    </source>
</evidence>
<evidence type="ECO:0000313" key="2">
    <source>
        <dbReference type="EMBL" id="OJJ37359.1"/>
    </source>
</evidence>
<proteinExistence type="predicted"/>